<dbReference type="FunFam" id="2.60.40.10:FF:000003">
    <property type="entry name" value="Titin isoform E"/>
    <property type="match status" value="1"/>
</dbReference>
<dbReference type="GO" id="GO:0045214">
    <property type="term" value="P:sarcomere organization"/>
    <property type="evidence" value="ECO:0007669"/>
    <property type="project" value="TreeGrafter"/>
</dbReference>
<dbReference type="FunFam" id="2.60.40.10:FF:000034">
    <property type="entry name" value="Titin isoform A"/>
    <property type="match status" value="1"/>
</dbReference>
<dbReference type="GO" id="GO:0048738">
    <property type="term" value="P:cardiac muscle tissue development"/>
    <property type="evidence" value="ECO:0007669"/>
    <property type="project" value="TreeGrafter"/>
</dbReference>
<dbReference type="PRINTS" id="PR00014">
    <property type="entry name" value="FNTYPEIII"/>
</dbReference>
<feature type="domain" description="Fibronectin type-III" evidence="4">
    <location>
        <begin position="1"/>
        <end position="61"/>
    </location>
</feature>
<dbReference type="FunFam" id="2.60.40.10:FF:000002">
    <property type="entry name" value="Titin a"/>
    <property type="match status" value="2"/>
</dbReference>
<evidence type="ECO:0000256" key="1">
    <source>
        <dbReference type="ARBA" id="ARBA00022737"/>
    </source>
</evidence>
<dbReference type="CDD" id="cd05748">
    <property type="entry name" value="Ig_Titin_like"/>
    <property type="match status" value="2"/>
</dbReference>
<dbReference type="SMART" id="SM00409">
    <property type="entry name" value="IG"/>
    <property type="match status" value="2"/>
</dbReference>
<feature type="domain" description="Fibronectin type-III" evidence="4">
    <location>
        <begin position="434"/>
        <end position="528"/>
    </location>
</feature>
<dbReference type="InterPro" id="IPR003961">
    <property type="entry name" value="FN3_dom"/>
</dbReference>
<dbReference type="InterPro" id="IPR013783">
    <property type="entry name" value="Ig-like_fold"/>
</dbReference>
<dbReference type="Pfam" id="PF07679">
    <property type="entry name" value="I-set"/>
    <property type="match status" value="2"/>
</dbReference>
<reference evidence="5" key="3">
    <citation type="submission" date="2025-09" db="UniProtKB">
        <authorList>
            <consortium name="Ensembl"/>
        </authorList>
    </citation>
    <scope>IDENTIFICATION</scope>
</reference>
<dbReference type="GO" id="GO:0008307">
    <property type="term" value="F:structural constituent of muscle"/>
    <property type="evidence" value="ECO:0007669"/>
    <property type="project" value="TreeGrafter"/>
</dbReference>
<dbReference type="SUPFAM" id="SSF49265">
    <property type="entry name" value="Fibronectin type III"/>
    <property type="match status" value="4"/>
</dbReference>
<evidence type="ECO:0000256" key="2">
    <source>
        <dbReference type="ARBA" id="ARBA00023319"/>
    </source>
</evidence>
<dbReference type="SUPFAM" id="SSF48726">
    <property type="entry name" value="Immunoglobulin"/>
    <property type="match status" value="2"/>
</dbReference>
<dbReference type="SMART" id="SM00060">
    <property type="entry name" value="FN3"/>
    <property type="match status" value="5"/>
</dbReference>
<dbReference type="GeneTree" id="ENSGT01150000286978"/>
<dbReference type="Pfam" id="PF00041">
    <property type="entry name" value="fn3"/>
    <property type="match status" value="4"/>
</dbReference>
<dbReference type="Ensembl" id="ENSDCDT00010017376.1">
    <property type="protein sequence ID" value="ENSDCDP00010016368.1"/>
    <property type="gene ID" value="ENSDCDG00010007550.1"/>
</dbReference>
<protein>
    <recommendedName>
        <fullName evidence="7">Titin</fullName>
    </recommendedName>
</protein>
<feature type="domain" description="Fibronectin type-III" evidence="4">
    <location>
        <begin position="535"/>
        <end position="628"/>
    </location>
</feature>
<dbReference type="InterPro" id="IPR036179">
    <property type="entry name" value="Ig-like_dom_sf"/>
</dbReference>
<dbReference type="Gene3D" id="2.60.40.10">
    <property type="entry name" value="Immunoglobulins"/>
    <property type="match status" value="8"/>
</dbReference>
<name>A0AAY4B5W5_9TELE</name>
<feature type="domain" description="Ig-like" evidence="3">
    <location>
        <begin position="65"/>
        <end position="154"/>
    </location>
</feature>
<dbReference type="AlphaFoldDB" id="A0AAY4B5W5"/>
<dbReference type="PROSITE" id="PS50853">
    <property type="entry name" value="FN3"/>
    <property type="match status" value="5"/>
</dbReference>
<evidence type="ECO:0000259" key="3">
    <source>
        <dbReference type="PROSITE" id="PS50835"/>
    </source>
</evidence>
<organism evidence="5 6">
    <name type="scientific">Denticeps clupeoides</name>
    <name type="common">denticle herring</name>
    <dbReference type="NCBI Taxonomy" id="299321"/>
    <lineage>
        <taxon>Eukaryota</taxon>
        <taxon>Metazoa</taxon>
        <taxon>Chordata</taxon>
        <taxon>Craniata</taxon>
        <taxon>Vertebrata</taxon>
        <taxon>Euteleostomi</taxon>
        <taxon>Actinopterygii</taxon>
        <taxon>Neopterygii</taxon>
        <taxon>Teleostei</taxon>
        <taxon>Clupei</taxon>
        <taxon>Clupeiformes</taxon>
        <taxon>Denticipitoidei</taxon>
        <taxon>Denticipitidae</taxon>
        <taxon>Denticeps</taxon>
    </lineage>
</organism>
<keyword evidence="1" id="KW-0677">Repeat</keyword>
<proteinExistence type="predicted"/>
<dbReference type="FunFam" id="2.60.40.10:FF:000012">
    <property type="entry name" value="titin isoform X1"/>
    <property type="match status" value="1"/>
</dbReference>
<keyword evidence="6" id="KW-1185">Reference proteome</keyword>
<dbReference type="PANTHER" id="PTHR14340">
    <property type="entry name" value="MICROFIBRIL-ASSOCIATED GLYCOPROTEIN 3"/>
    <property type="match status" value="1"/>
</dbReference>
<evidence type="ECO:0000313" key="5">
    <source>
        <dbReference type="Ensembl" id="ENSDCDP00010016368.1"/>
    </source>
</evidence>
<accession>A0AAY4B5W5</accession>
<evidence type="ECO:0008006" key="7">
    <source>
        <dbReference type="Google" id="ProtNLM"/>
    </source>
</evidence>
<evidence type="ECO:0000259" key="4">
    <source>
        <dbReference type="PROSITE" id="PS50853"/>
    </source>
</evidence>
<dbReference type="Proteomes" id="UP000694580">
    <property type="component" value="Chromosome 9"/>
</dbReference>
<dbReference type="InterPro" id="IPR013098">
    <property type="entry name" value="Ig_I-set"/>
</dbReference>
<keyword evidence="2" id="KW-0393">Immunoglobulin domain</keyword>
<sequence>MKEVTAEEWNICTPPAGVQTTRFTIENLKENAEYNFRICAINSEGVGDHADVHGSVVIAEKVEAPEIELDADLRKVVSVRAGGSLRLFVTIRGRPTPAVTWEKAEETLTDRAQIESTSSYTMLVIDNVNRFDSGKYILNLENTSGTKSAFVNVRVLDTPSAPQKFEVKDVKKDSVTLCWEPPLMDGGAKITNYIVEKRESTRKAFTTVMSNCTQTFFKIDELQEGGIFYFRVCAVNEFGCGPITVKDNVDPPRIMMDVKFRDVVVVKAGETLKIHADFAGRPLPIALWTKDGKEIELKARIQVSGTDTSTTVTIKDCIRSDSGQYVLTLQNVAGSVSMPVNCVILDKPGPSAGPLVVSGITAEECNLTWGPPQEKGGAEITHYVLEKRETSRLAWTLVHGEVKKTGFRVTNLLKENEYIFRVLAVNKYGNGEALESDAIKVYVTSEFMALSWAKPASDGGSEIFGYIIERREKSSIHWIRVNRELTCDLKYEVTKLRKGCEYEFRVYAENAAGLSLPSDPSTLARAEDKLDVPASPTKPKIVDSTKNSVSVSWNKPLSDGGTPILGYSVEYKKTEDEEWTTAVQITKNMEFIVSGLTADVEYVFAVKAINKIGVSDISPVSEPQVAKDREEAPVFDVDIEMRKTLIVKHGHSFTLTAPFKGKPVPSTTSHIIKGLRENAEYLFRVRAENHAGLSEPKEMIIPVIVREQLGKLLYYCIVYIFRSLKRQKHTI</sequence>
<feature type="domain" description="Fibronectin type-III" evidence="4">
    <location>
        <begin position="161"/>
        <end position="254"/>
    </location>
</feature>
<evidence type="ECO:0000313" key="6">
    <source>
        <dbReference type="Proteomes" id="UP000694580"/>
    </source>
</evidence>
<dbReference type="InterPro" id="IPR003599">
    <property type="entry name" value="Ig_sub"/>
</dbReference>
<reference evidence="5" key="2">
    <citation type="submission" date="2025-08" db="UniProtKB">
        <authorList>
            <consortium name="Ensembl"/>
        </authorList>
    </citation>
    <scope>IDENTIFICATION</scope>
</reference>
<dbReference type="CDD" id="cd00063">
    <property type="entry name" value="FN3"/>
    <property type="match status" value="5"/>
</dbReference>
<feature type="domain" description="Fibronectin type-III" evidence="4">
    <location>
        <begin position="351"/>
        <end position="433"/>
    </location>
</feature>
<dbReference type="FunFam" id="2.60.40.10:FF:000135">
    <property type="entry name" value="Titin a"/>
    <property type="match status" value="1"/>
</dbReference>
<dbReference type="PROSITE" id="PS50835">
    <property type="entry name" value="IG_LIKE"/>
    <property type="match status" value="1"/>
</dbReference>
<dbReference type="GO" id="GO:0031430">
    <property type="term" value="C:M band"/>
    <property type="evidence" value="ECO:0007669"/>
    <property type="project" value="TreeGrafter"/>
</dbReference>
<reference evidence="5 6" key="1">
    <citation type="submission" date="2020-06" db="EMBL/GenBank/DDBJ databases">
        <authorList>
            <consortium name="Wellcome Sanger Institute Data Sharing"/>
        </authorList>
    </citation>
    <scope>NUCLEOTIDE SEQUENCE [LARGE SCALE GENOMIC DNA]</scope>
</reference>
<dbReference type="PANTHER" id="PTHR14340:SF13">
    <property type="entry name" value="TITIN"/>
    <property type="match status" value="1"/>
</dbReference>
<dbReference type="InterPro" id="IPR007110">
    <property type="entry name" value="Ig-like_dom"/>
</dbReference>
<dbReference type="InterPro" id="IPR036116">
    <property type="entry name" value="FN3_sf"/>
</dbReference>